<proteinExistence type="predicted"/>
<evidence type="ECO:0000313" key="2">
    <source>
        <dbReference type="Proteomes" id="UP000180098"/>
    </source>
</evidence>
<organism evidence="1 2">
    <name type="scientific">Anaerobacillus arseniciselenatis</name>
    <dbReference type="NCBI Taxonomy" id="85682"/>
    <lineage>
        <taxon>Bacteria</taxon>
        <taxon>Bacillati</taxon>
        <taxon>Bacillota</taxon>
        <taxon>Bacilli</taxon>
        <taxon>Bacillales</taxon>
        <taxon>Bacillaceae</taxon>
        <taxon>Anaerobacillus</taxon>
    </lineage>
</organism>
<dbReference type="RefSeq" id="WP_071314002.1">
    <property type="nucleotide sequence ID" value="NZ_MLQQ01000040.1"/>
</dbReference>
<name>A0A1S2LCL2_9BACI</name>
<dbReference type="SUPFAM" id="SSF58104">
    <property type="entry name" value="Methyl-accepting chemotaxis protein (MCP) signaling domain"/>
    <property type="match status" value="1"/>
</dbReference>
<accession>A0A1S2LCL2</accession>
<dbReference type="Proteomes" id="UP000180098">
    <property type="component" value="Unassembled WGS sequence"/>
</dbReference>
<dbReference type="AlphaFoldDB" id="A0A1S2LCL2"/>
<dbReference type="OrthoDB" id="2964359at2"/>
<keyword evidence="2" id="KW-1185">Reference proteome</keyword>
<reference evidence="1 2" key="1">
    <citation type="submission" date="2016-10" db="EMBL/GenBank/DDBJ databases">
        <title>Draft genome sequences of four alkaliphilic bacteria belonging to the Anaerobacillus genus.</title>
        <authorList>
            <person name="Bassil N.M."/>
            <person name="Lloyd J.R."/>
        </authorList>
    </citation>
    <scope>NUCLEOTIDE SEQUENCE [LARGE SCALE GENOMIC DNA]</scope>
    <source>
        <strain evidence="1 2">DSM 15340</strain>
    </source>
</reference>
<dbReference type="EMBL" id="MLQQ01000040">
    <property type="protein sequence ID" value="OIJ10238.1"/>
    <property type="molecule type" value="Genomic_DNA"/>
</dbReference>
<dbReference type="Gene3D" id="1.10.287.950">
    <property type="entry name" value="Methyl-accepting chemotaxis protein"/>
    <property type="match status" value="1"/>
</dbReference>
<protein>
    <submittedName>
        <fullName evidence="1">Uncharacterized protein</fullName>
    </submittedName>
</protein>
<sequence>MDANRLTKRVTGINQHLQQFIDQTEDIYGCIYARLPEIETEIALNAEEMEILINYFVYNEMSDEETVGNKNDAYRLAQLLHDMRDSFSVSIMNMFDEKKLSRTIERFLTNNDSSEVDGLEQLMQIIEEIKEHITDIEIVSMNAIIHSTRLGDRGKAFGVISENIKDFSNQIEGQYGVIYEHSAKLSSWKDAFTEKLSHMLKYSDQLSNIKVEEFQNLFNEVFDSLKTVSQLLREANYNIELAVKPVQDLMIAIQSQDLIRQSLESVTNCLNSIFEGIDSVSLQAEEQYEDQLNFLTFVEKVIDLSINLLLSIQDQIEQSLRKVEEPILTIKASLDDTYEESSLVAEFLSGDRPNDNNTIEEIFIKVKGFIQNFKRELDTLKSDLVSFNEIGDFFYTEMTQIEQQFNVIKNKVGYLQRLNILSRIELARLDGEVGAFGNEIERISERVINDVNKNEQFVIDLKATLSGDLNQFFEMLKTNEHMIETMYDTAQQSLQNLNMIQQLVLDAVQPAGETGKKLIEEVDYLTLKMNQGKELPSSLQLITNDLIELSEEVGKSKLATLEKANLQEWSTTDKELNEIIEQLTTYYDRVAASNVLEDEEYDVGDEGGELTLF</sequence>
<comment type="caution">
    <text evidence="1">The sequence shown here is derived from an EMBL/GenBank/DDBJ whole genome shotgun (WGS) entry which is preliminary data.</text>
</comment>
<gene>
    <name evidence="1" type="ORF">BKP35_14140</name>
</gene>
<evidence type="ECO:0000313" key="1">
    <source>
        <dbReference type="EMBL" id="OIJ10238.1"/>
    </source>
</evidence>